<keyword evidence="3" id="KW-0009">Actin-binding</keyword>
<dbReference type="SMART" id="SM00102">
    <property type="entry name" value="ADF"/>
    <property type="match status" value="1"/>
</dbReference>
<dbReference type="Pfam" id="PF00241">
    <property type="entry name" value="Cofilin_ADF"/>
    <property type="match status" value="1"/>
</dbReference>
<feature type="domain" description="ADF-H" evidence="9">
    <location>
        <begin position="1"/>
        <end position="129"/>
    </location>
</feature>
<dbReference type="Gene3D" id="3.40.20.10">
    <property type="entry name" value="Severin"/>
    <property type="match status" value="1"/>
</dbReference>
<evidence type="ECO:0000256" key="8">
    <source>
        <dbReference type="ARBA" id="ARBA00068121"/>
    </source>
</evidence>
<dbReference type="GO" id="GO:0030864">
    <property type="term" value="C:cortical actin cytoskeleton"/>
    <property type="evidence" value="ECO:0007669"/>
    <property type="project" value="TreeGrafter"/>
</dbReference>
<comment type="subcellular location">
    <subcellularLocation>
        <location evidence="1">Cytoplasm</location>
        <location evidence="1">Cytoskeleton</location>
    </subcellularLocation>
</comment>
<dbReference type="GO" id="GO:0030833">
    <property type="term" value="P:regulation of actin filament polymerization"/>
    <property type="evidence" value="ECO:0007669"/>
    <property type="project" value="TreeGrafter"/>
</dbReference>
<dbReference type="PROSITE" id="PS51263">
    <property type="entry name" value="ADF_H"/>
    <property type="match status" value="1"/>
</dbReference>
<dbReference type="InterPro" id="IPR029006">
    <property type="entry name" value="ADF-H/Gelsolin-like_dom_sf"/>
</dbReference>
<keyword evidence="2" id="KW-0963">Cytoplasm</keyword>
<gene>
    <name evidence="10" type="ORF">PoB_005137200</name>
</gene>
<dbReference type="CDD" id="cd11282">
    <property type="entry name" value="ADF_coactosin_like"/>
    <property type="match status" value="1"/>
</dbReference>
<dbReference type="GO" id="GO:0005884">
    <property type="term" value="C:actin filament"/>
    <property type="evidence" value="ECO:0007669"/>
    <property type="project" value="TreeGrafter"/>
</dbReference>
<name>A0AAV4BZV1_9GAST</name>
<protein>
    <recommendedName>
        <fullName evidence="8">Coactosin-like protein</fullName>
    </recommendedName>
</protein>
<organism evidence="10 11">
    <name type="scientific">Plakobranchus ocellatus</name>
    <dbReference type="NCBI Taxonomy" id="259542"/>
    <lineage>
        <taxon>Eukaryota</taxon>
        <taxon>Metazoa</taxon>
        <taxon>Spiralia</taxon>
        <taxon>Lophotrochozoa</taxon>
        <taxon>Mollusca</taxon>
        <taxon>Gastropoda</taxon>
        <taxon>Heterobranchia</taxon>
        <taxon>Euthyneura</taxon>
        <taxon>Panpulmonata</taxon>
        <taxon>Sacoglossa</taxon>
        <taxon>Placobranchoidea</taxon>
        <taxon>Plakobranchidae</taxon>
        <taxon>Plakobranchus</taxon>
    </lineage>
</organism>
<dbReference type="GO" id="GO:0051015">
    <property type="term" value="F:actin filament binding"/>
    <property type="evidence" value="ECO:0007669"/>
    <property type="project" value="TreeGrafter"/>
</dbReference>
<evidence type="ECO:0000256" key="3">
    <source>
        <dbReference type="ARBA" id="ARBA00023203"/>
    </source>
</evidence>
<evidence type="ECO:0000256" key="6">
    <source>
        <dbReference type="ARBA" id="ARBA00058385"/>
    </source>
</evidence>
<comment type="function">
    <text evidence="6">Binds to F-actin in a calcium-independent manner. Has no direct effect on actin depolymerization. Acts as a chaperone for ALOX5 (5LO), influencing both its stability and activity in leukotrienes synthesis.</text>
</comment>
<reference evidence="10 11" key="1">
    <citation type="journal article" date="2021" name="Elife">
        <title>Chloroplast acquisition without the gene transfer in kleptoplastic sea slugs, Plakobranchus ocellatus.</title>
        <authorList>
            <person name="Maeda T."/>
            <person name="Takahashi S."/>
            <person name="Yoshida T."/>
            <person name="Shimamura S."/>
            <person name="Takaki Y."/>
            <person name="Nagai Y."/>
            <person name="Toyoda A."/>
            <person name="Suzuki Y."/>
            <person name="Arimoto A."/>
            <person name="Ishii H."/>
            <person name="Satoh N."/>
            <person name="Nishiyama T."/>
            <person name="Hasebe M."/>
            <person name="Maruyama T."/>
            <person name="Minagawa J."/>
            <person name="Obokata J."/>
            <person name="Shigenobu S."/>
        </authorList>
    </citation>
    <scope>NUCLEOTIDE SEQUENCE [LARGE SCALE GENOMIC DNA]</scope>
</reference>
<evidence type="ECO:0000313" key="10">
    <source>
        <dbReference type="EMBL" id="GFO24867.1"/>
    </source>
</evidence>
<evidence type="ECO:0000259" key="9">
    <source>
        <dbReference type="PROSITE" id="PS51263"/>
    </source>
</evidence>
<dbReference type="SUPFAM" id="SSF55753">
    <property type="entry name" value="Actin depolymerizing proteins"/>
    <property type="match status" value="1"/>
</dbReference>
<comment type="similarity">
    <text evidence="5">Belongs to the actin-binding proteins ADF family. Coactosin subfamily.</text>
</comment>
<dbReference type="PANTHER" id="PTHR10829">
    <property type="entry name" value="CORTACTIN AND DREBRIN"/>
    <property type="match status" value="1"/>
</dbReference>
<dbReference type="InterPro" id="IPR002108">
    <property type="entry name" value="ADF-H"/>
</dbReference>
<dbReference type="PANTHER" id="PTHR10829:SF29">
    <property type="entry name" value="COACTOSIN-LIKE PROTEIN"/>
    <property type="match status" value="1"/>
</dbReference>
<evidence type="ECO:0000313" key="11">
    <source>
        <dbReference type="Proteomes" id="UP000735302"/>
    </source>
</evidence>
<dbReference type="Proteomes" id="UP000735302">
    <property type="component" value="Unassembled WGS sequence"/>
</dbReference>
<evidence type="ECO:0000256" key="2">
    <source>
        <dbReference type="ARBA" id="ARBA00022490"/>
    </source>
</evidence>
<dbReference type="GO" id="GO:0030427">
    <property type="term" value="C:site of polarized growth"/>
    <property type="evidence" value="ECO:0007669"/>
    <property type="project" value="TreeGrafter"/>
</dbReference>
<comment type="caution">
    <text evidence="10">The sequence shown here is derived from an EMBL/GenBank/DDBJ whole genome shotgun (WGS) entry which is preliminary data.</text>
</comment>
<proteinExistence type="inferred from homology"/>
<keyword evidence="11" id="KW-1185">Reference proteome</keyword>
<evidence type="ECO:0000256" key="7">
    <source>
        <dbReference type="ARBA" id="ARBA00062335"/>
    </source>
</evidence>
<dbReference type="EMBL" id="BLXT01005660">
    <property type="protein sequence ID" value="GFO24867.1"/>
    <property type="molecule type" value="Genomic_DNA"/>
</dbReference>
<evidence type="ECO:0000256" key="4">
    <source>
        <dbReference type="ARBA" id="ARBA00023212"/>
    </source>
</evidence>
<dbReference type="AlphaFoldDB" id="A0AAV4BZV1"/>
<evidence type="ECO:0000256" key="5">
    <source>
        <dbReference type="ARBA" id="ARBA00038052"/>
    </source>
</evidence>
<evidence type="ECO:0000256" key="1">
    <source>
        <dbReference type="ARBA" id="ARBA00004245"/>
    </source>
</evidence>
<comment type="subunit">
    <text evidence="7">Interacts with 5-lipoxygenase (ALOX5/5LO) in a calcium-independent manner. Binds to F-actin with a stoichiometry of 1:2.</text>
</comment>
<accession>A0AAV4BZV1</accession>
<keyword evidence="4" id="KW-0206">Cytoskeleton</keyword>
<dbReference type="FunFam" id="3.40.20.10:FF:000018">
    <property type="entry name" value="Coactosin-like 1"/>
    <property type="match status" value="1"/>
</dbReference>
<sequence>MAAIDRDGISSLQEAVRDDGHEVTWLVVRKEAKELVADGSGTDYSELLENFTEDECKYAYVRFEIGDEMSKRAKFAFIAWVPRGVSPLKKAAVSMDKESLKTVLSNYDKEFLADEKRDISLEKITAILEKV</sequence>